<dbReference type="PANTHER" id="PTHR34614:SF2">
    <property type="entry name" value="TRANSPOSASE IS4-LIKE DOMAIN-CONTAINING PROTEIN"/>
    <property type="match status" value="1"/>
</dbReference>
<dbReference type="AlphaFoldDB" id="A0A0F9J089"/>
<dbReference type="PANTHER" id="PTHR34614">
    <property type="match status" value="1"/>
</dbReference>
<protein>
    <recommendedName>
        <fullName evidence="1">DUF4277 domain-containing protein</fullName>
    </recommendedName>
</protein>
<evidence type="ECO:0000259" key="1">
    <source>
        <dbReference type="Pfam" id="PF14104"/>
    </source>
</evidence>
<dbReference type="EMBL" id="LAZR01019402">
    <property type="protein sequence ID" value="KKL92667.1"/>
    <property type="molecule type" value="Genomic_DNA"/>
</dbReference>
<dbReference type="InterPro" id="IPR047654">
    <property type="entry name" value="IS1634_transpos"/>
</dbReference>
<name>A0A0F9J089_9ZZZZ</name>
<feature type="domain" description="DUF4277" evidence="1">
    <location>
        <begin position="14"/>
        <end position="112"/>
    </location>
</feature>
<dbReference type="NCBIfam" id="NF033559">
    <property type="entry name" value="transpos_IS1634"/>
    <property type="match status" value="1"/>
</dbReference>
<dbReference type="InterPro" id="IPR025457">
    <property type="entry name" value="DUF4277"/>
</dbReference>
<evidence type="ECO:0000313" key="2">
    <source>
        <dbReference type="EMBL" id="KKL92667.1"/>
    </source>
</evidence>
<organism evidence="2">
    <name type="scientific">marine sediment metagenome</name>
    <dbReference type="NCBI Taxonomy" id="412755"/>
    <lineage>
        <taxon>unclassified sequences</taxon>
        <taxon>metagenomes</taxon>
        <taxon>ecological metagenomes</taxon>
    </lineage>
</organism>
<sequence>MSSKRLKKSIVAGIPLIMSVIKRLDLKSILSGHIPSYGNEKFPISDTLLLLLCNLTLGRQPLYELEEWVRGIDPKCFEIDEESIEVLNDDRFARALDKLYLADRASLMTQIVLEMINRIDLDLSRIHNDSTTLKAYGKIPGKTQNGLKLAKGNSKEHRPDLKQLVFTLSISADGAVPIHFKTYPGNRTDDTTHIETWNTLCELIGSTDFIYVADCKVCTSKQLSHIVTSGGRVITVMPKTWKTYADFINDLRLMKKKKRRIWRRLIPGKTNEYESFSVFVGDYTTEKGNYTIYWIYSTEKAKTDLLNREKRIEKARRDLLNLLPRLNKRKLKTEETIKEAVEGVLKKYKVKDFFDYVISERYEEYKKKVGRGRPGANTEYITITDCYYALSWELDKEVLKKERDVDGIFPLLTTDKSLSALEVLKYYKYQPKLEKRFNQLRSVHEATPLLFKKIERVEAIMFIFFLALMVQAIIEREVRLKMEERGIESLPIYPEFRDSFHPTTSKILYTFENVFSYEVLRGENVIEKYKDALTPTQQIILDLLNIPQSDYWAE</sequence>
<comment type="caution">
    <text evidence="2">The sequence shown here is derived from an EMBL/GenBank/DDBJ whole genome shotgun (WGS) entry which is preliminary data.</text>
</comment>
<accession>A0A0F9J089</accession>
<dbReference type="Pfam" id="PF14104">
    <property type="entry name" value="DUF4277"/>
    <property type="match status" value="1"/>
</dbReference>
<proteinExistence type="predicted"/>
<reference evidence="2" key="1">
    <citation type="journal article" date="2015" name="Nature">
        <title>Complex archaea that bridge the gap between prokaryotes and eukaryotes.</title>
        <authorList>
            <person name="Spang A."/>
            <person name="Saw J.H."/>
            <person name="Jorgensen S.L."/>
            <person name="Zaremba-Niedzwiedzka K."/>
            <person name="Martijn J."/>
            <person name="Lind A.E."/>
            <person name="van Eijk R."/>
            <person name="Schleper C."/>
            <person name="Guy L."/>
            <person name="Ettema T.J."/>
        </authorList>
    </citation>
    <scope>NUCLEOTIDE SEQUENCE</scope>
</reference>
<gene>
    <name evidence="2" type="ORF">LCGC14_1882400</name>
</gene>